<accession>A0A813WKF3</accession>
<dbReference type="PANTHER" id="PTHR24228:SF59">
    <property type="entry name" value="NEUROPEPTIDE RECEPTOR 15"/>
    <property type="match status" value="1"/>
</dbReference>
<dbReference type="AlphaFoldDB" id="A0A813WKF3"/>
<dbReference type="Proteomes" id="UP000663828">
    <property type="component" value="Unassembled WGS sequence"/>
</dbReference>
<feature type="transmembrane region" description="Helical" evidence="10">
    <location>
        <begin position="81"/>
        <end position="104"/>
    </location>
</feature>
<evidence type="ECO:0000313" key="13">
    <source>
        <dbReference type="Proteomes" id="UP000663828"/>
    </source>
</evidence>
<evidence type="ECO:0000256" key="8">
    <source>
        <dbReference type="ARBA" id="ARBA00023224"/>
    </source>
</evidence>
<keyword evidence="8" id="KW-0807">Transducer</keyword>
<dbReference type="PANTHER" id="PTHR24228">
    <property type="entry name" value="B2 BRADYKININ RECEPTOR/ANGIOTENSIN II RECEPTOR"/>
    <property type="match status" value="1"/>
</dbReference>
<dbReference type="InterPro" id="IPR000276">
    <property type="entry name" value="GPCR_Rhodpsn"/>
</dbReference>
<sequence>MKPELCILFYYAFNIASLAIPFAFIAFTIQRFCSLLYHTKHFFKTKRWIALCIASQWFVEFIISLPFVFRTSRKCTNEFWMTVYTLVTAVVVPSLVNFILNSMIFGHVRSSTRRVQPQNPSAWASRITTQQENRQQAPKISRREISLLRQMIFMFAMFIGGWSPVFIVDIFLQLVNVNTMITAVTILFGEYVSNRALVYDENIRPNITRRNMAKPRWATVRRLSSVKEILT</sequence>
<evidence type="ECO:0000256" key="7">
    <source>
        <dbReference type="ARBA" id="ARBA00023170"/>
    </source>
</evidence>
<feature type="region of interest" description="Disordered" evidence="9">
    <location>
        <begin position="119"/>
        <end position="138"/>
    </location>
</feature>
<evidence type="ECO:0000256" key="3">
    <source>
        <dbReference type="ARBA" id="ARBA00022692"/>
    </source>
</evidence>
<proteinExistence type="predicted"/>
<name>A0A813WKF3_ADIRI</name>
<evidence type="ECO:0000256" key="9">
    <source>
        <dbReference type="SAM" id="MobiDB-lite"/>
    </source>
</evidence>
<evidence type="ECO:0000313" key="12">
    <source>
        <dbReference type="EMBL" id="CAF0859162.1"/>
    </source>
</evidence>
<evidence type="ECO:0000256" key="10">
    <source>
        <dbReference type="SAM" id="Phobius"/>
    </source>
</evidence>
<keyword evidence="2" id="KW-1003">Cell membrane</keyword>
<evidence type="ECO:0000256" key="5">
    <source>
        <dbReference type="ARBA" id="ARBA00023040"/>
    </source>
</evidence>
<dbReference type="Gene3D" id="1.20.1070.10">
    <property type="entry name" value="Rhodopsin 7-helix transmembrane proteins"/>
    <property type="match status" value="1"/>
</dbReference>
<reference evidence="12" key="1">
    <citation type="submission" date="2021-02" db="EMBL/GenBank/DDBJ databases">
        <authorList>
            <person name="Nowell W R."/>
        </authorList>
    </citation>
    <scope>NUCLEOTIDE SEQUENCE</scope>
</reference>
<keyword evidence="13" id="KW-1185">Reference proteome</keyword>
<feature type="transmembrane region" description="Helical" evidence="10">
    <location>
        <begin position="7"/>
        <end position="27"/>
    </location>
</feature>
<dbReference type="SUPFAM" id="SSF81321">
    <property type="entry name" value="Family A G protein-coupled receptor-like"/>
    <property type="match status" value="1"/>
</dbReference>
<keyword evidence="5" id="KW-0297">G-protein coupled receptor</keyword>
<dbReference type="CDD" id="cd00637">
    <property type="entry name" value="7tm_classA_rhodopsin-like"/>
    <property type="match status" value="1"/>
</dbReference>
<evidence type="ECO:0000256" key="1">
    <source>
        <dbReference type="ARBA" id="ARBA00004651"/>
    </source>
</evidence>
<dbReference type="EMBL" id="CAJNOR010000261">
    <property type="protein sequence ID" value="CAF0859162.1"/>
    <property type="molecule type" value="Genomic_DNA"/>
</dbReference>
<feature type="transmembrane region" description="Helical" evidence="10">
    <location>
        <begin position="48"/>
        <end position="69"/>
    </location>
</feature>
<feature type="domain" description="G-protein coupled receptors family 1 profile" evidence="11">
    <location>
        <begin position="1"/>
        <end position="199"/>
    </location>
</feature>
<keyword evidence="4 10" id="KW-1133">Transmembrane helix</keyword>
<protein>
    <recommendedName>
        <fullName evidence="11">G-protein coupled receptors family 1 profile domain-containing protein</fullName>
    </recommendedName>
</protein>
<keyword evidence="7" id="KW-0675">Receptor</keyword>
<gene>
    <name evidence="12" type="ORF">XAT740_LOCUS5893</name>
</gene>
<keyword evidence="3 10" id="KW-0812">Transmembrane</keyword>
<dbReference type="PROSITE" id="PS50262">
    <property type="entry name" value="G_PROTEIN_RECEP_F1_2"/>
    <property type="match status" value="1"/>
</dbReference>
<dbReference type="InterPro" id="IPR017452">
    <property type="entry name" value="GPCR_Rhodpsn_7TM"/>
</dbReference>
<evidence type="ECO:0000256" key="2">
    <source>
        <dbReference type="ARBA" id="ARBA00022475"/>
    </source>
</evidence>
<keyword evidence="6 10" id="KW-0472">Membrane</keyword>
<dbReference type="GO" id="GO:0004930">
    <property type="term" value="F:G protein-coupled receptor activity"/>
    <property type="evidence" value="ECO:0007669"/>
    <property type="project" value="UniProtKB-KW"/>
</dbReference>
<evidence type="ECO:0000256" key="4">
    <source>
        <dbReference type="ARBA" id="ARBA00022989"/>
    </source>
</evidence>
<dbReference type="GO" id="GO:0005886">
    <property type="term" value="C:plasma membrane"/>
    <property type="evidence" value="ECO:0007669"/>
    <property type="project" value="UniProtKB-SubCell"/>
</dbReference>
<comment type="caution">
    <text evidence="12">The sequence shown here is derived from an EMBL/GenBank/DDBJ whole genome shotgun (WGS) entry which is preliminary data.</text>
</comment>
<dbReference type="Pfam" id="PF00001">
    <property type="entry name" value="7tm_1"/>
    <property type="match status" value="1"/>
</dbReference>
<evidence type="ECO:0000259" key="11">
    <source>
        <dbReference type="PROSITE" id="PS50262"/>
    </source>
</evidence>
<evidence type="ECO:0000256" key="6">
    <source>
        <dbReference type="ARBA" id="ARBA00023136"/>
    </source>
</evidence>
<feature type="transmembrane region" description="Helical" evidence="10">
    <location>
        <begin position="151"/>
        <end position="172"/>
    </location>
</feature>
<organism evidence="12 13">
    <name type="scientific">Adineta ricciae</name>
    <name type="common">Rotifer</name>
    <dbReference type="NCBI Taxonomy" id="249248"/>
    <lineage>
        <taxon>Eukaryota</taxon>
        <taxon>Metazoa</taxon>
        <taxon>Spiralia</taxon>
        <taxon>Gnathifera</taxon>
        <taxon>Rotifera</taxon>
        <taxon>Eurotatoria</taxon>
        <taxon>Bdelloidea</taxon>
        <taxon>Adinetida</taxon>
        <taxon>Adinetidae</taxon>
        <taxon>Adineta</taxon>
    </lineage>
</organism>
<comment type="subcellular location">
    <subcellularLocation>
        <location evidence="1">Cell membrane</location>
        <topology evidence="1">Multi-pass membrane protein</topology>
    </subcellularLocation>
</comment>